<protein>
    <submittedName>
        <fullName evidence="1">Uncharacterized protein</fullName>
    </submittedName>
</protein>
<evidence type="ECO:0000313" key="1">
    <source>
        <dbReference type="EMBL" id="CAB4137282.1"/>
    </source>
</evidence>
<gene>
    <name evidence="1" type="ORF">UFOVP316_31</name>
</gene>
<reference evidence="1" key="1">
    <citation type="submission" date="2020-04" db="EMBL/GenBank/DDBJ databases">
        <authorList>
            <person name="Chiriac C."/>
            <person name="Salcher M."/>
            <person name="Ghai R."/>
            <person name="Kavagutti S V."/>
        </authorList>
    </citation>
    <scope>NUCLEOTIDE SEQUENCE</scope>
</reference>
<proteinExistence type="predicted"/>
<dbReference type="EMBL" id="LR796329">
    <property type="protein sequence ID" value="CAB4137282.1"/>
    <property type="molecule type" value="Genomic_DNA"/>
</dbReference>
<sequence length="52" mass="5864">MIIKIEGLETGLTMIRLEYLGKTYTTGCFFAEEAGQQIQLLINAALNENRQD</sequence>
<name>A0A6J5LU37_9CAUD</name>
<accession>A0A6J5LU37</accession>
<organism evidence="1">
    <name type="scientific">uncultured Caudovirales phage</name>
    <dbReference type="NCBI Taxonomy" id="2100421"/>
    <lineage>
        <taxon>Viruses</taxon>
        <taxon>Duplodnaviria</taxon>
        <taxon>Heunggongvirae</taxon>
        <taxon>Uroviricota</taxon>
        <taxon>Caudoviricetes</taxon>
        <taxon>Peduoviridae</taxon>
        <taxon>Maltschvirus</taxon>
        <taxon>Maltschvirus maltsch</taxon>
    </lineage>
</organism>